<name>A0A2L2SUZ9_9HYPO</name>
<dbReference type="KEGG" id="fvn:FVRRES_04535"/>
<dbReference type="SUPFAM" id="SSF48403">
    <property type="entry name" value="Ankyrin repeat"/>
    <property type="match status" value="1"/>
</dbReference>
<protein>
    <recommendedName>
        <fullName evidence="3">Nephrocystin 3-like N-terminal domain-containing protein</fullName>
    </recommendedName>
</protein>
<dbReference type="EMBL" id="LN649230">
    <property type="protein sequence ID" value="CEI60099.1"/>
    <property type="molecule type" value="Genomic_DNA"/>
</dbReference>
<dbReference type="Pfam" id="PF24883">
    <property type="entry name" value="NPHP3_N"/>
    <property type="match status" value="1"/>
</dbReference>
<accession>A0A2L2SUZ9</accession>
<dbReference type="Pfam" id="PF12796">
    <property type="entry name" value="Ank_2"/>
    <property type="match status" value="3"/>
</dbReference>
<evidence type="ECO:0000313" key="5">
    <source>
        <dbReference type="Proteomes" id="UP000245910"/>
    </source>
</evidence>
<feature type="repeat" description="ANK" evidence="2">
    <location>
        <begin position="823"/>
        <end position="855"/>
    </location>
</feature>
<dbReference type="Gene3D" id="1.25.40.20">
    <property type="entry name" value="Ankyrin repeat-containing domain"/>
    <property type="match status" value="2"/>
</dbReference>
<dbReference type="InterPro" id="IPR027417">
    <property type="entry name" value="P-loop_NTPase"/>
</dbReference>
<sequence length="1112" mass="123501">MSDPNKYTIGWICAIRTEFVAAQTFFDEKHDGLETSAHCDNNNYALGQIGKHYVVMAVMPESEYGITTAATVAKDMLRSFSNIRFGLMVGIGGGAPSVKHDIRLGDVVVNTRGVFQYDYGRETQGRPFETTGSLNKPPQLLLIAINALGSQYELEGHQLNERIETALRQYPRLRKKYSRPSSETDRLFQSDIVHPDLPGECVDLCRSGFKSLVDLGLRDDQEDDPAIHYGLIASANQVMKNALVRDSLAAVKNVLCFEMEAAGLANHFPCVVIRGICDYSDSHKNDKWQGFASMAAAAYAKDLIYKILPSKVEAETPVKEILTSINDTAIATNNAVMNMASDYRNDKILRWLSPADYTSNANLAREHRHPGTGTWFLNSPLFQDWKSGLYKNLWLYGLVGCGKTVLSTSILDDLLSSDKHTTIAFFFDFNDPRKQNPDDLLRSLAAQLYQTGSKAAKELDNLFASCNNGHEKPDTRALSACIDTMMQAAEPIFIIIDALDECTKILQMLQWLECSTSNKAQILITGRPEEELKTGLFRLFGKENCTSLDKKAIDADIWSYVNSELKTRPSFIDMKLSLAVLNLIRDKIGNGADGMFRWASCQLDVLAGSLSPRDIKKALESLPKNLDETYKLTEAMEVLATNIDTDPPGFCPDGRLFKTHNILRYCPSLIVITEHRRWLGMVEELHLAHFSVKEYLLKQDELDLTYSSIAITRTCVVYLGAYGDIWDSATKVLTMVSYAAEYWTEHAIYAEKSDDTTRSIIGFLRDEKKFRRWTELYHDPGRYQSERPSSKGSRLYYACLCNLREVAKCLVAQGDDVNAKSGSYVTPLQAAISRGNLEVVQLLLQKGADVNVKGGIFTHPLITASALGHSEIVPLLLSRGVDIEASDHVYGTSLQAASRHGYLKVVQCLLENRAEVNTRSSRYLNTALHAAAEFGWPEVVQLLIENGANIHSTNKLSETALHSACYRHGSLEALQLLLENGADVNAASEIMGSALQRATIRGSLGTMQLLLDNGADINMMCGPNGSALYAALLNRRQEAVQFLLDNAADPNTQHPKYGTPLHLALAKRFSTAAQMLQNRGACDNERGEGPFHSTGPRLRPSDVIMKWCLERD</sequence>
<evidence type="ECO:0000313" key="4">
    <source>
        <dbReference type="EMBL" id="CEI60099.1"/>
    </source>
</evidence>
<dbReference type="AlphaFoldDB" id="A0A2L2SUZ9"/>
<proteinExistence type="predicted"/>
<feature type="repeat" description="ANK" evidence="2">
    <location>
        <begin position="923"/>
        <end position="955"/>
    </location>
</feature>
<dbReference type="InterPro" id="IPR053137">
    <property type="entry name" value="NLR-like"/>
</dbReference>
<dbReference type="InterPro" id="IPR035994">
    <property type="entry name" value="Nucleoside_phosphorylase_sf"/>
</dbReference>
<dbReference type="SUPFAM" id="SSF53167">
    <property type="entry name" value="Purine and uridine phosphorylases"/>
    <property type="match status" value="1"/>
</dbReference>
<dbReference type="Proteomes" id="UP000245910">
    <property type="component" value="Chromosome II"/>
</dbReference>
<keyword evidence="1" id="KW-0677">Repeat</keyword>
<feature type="repeat" description="ANK" evidence="2">
    <location>
        <begin position="860"/>
        <end position="888"/>
    </location>
</feature>
<organism evidence="4 5">
    <name type="scientific">Fusarium venenatum</name>
    <dbReference type="NCBI Taxonomy" id="56646"/>
    <lineage>
        <taxon>Eukaryota</taxon>
        <taxon>Fungi</taxon>
        <taxon>Dikarya</taxon>
        <taxon>Ascomycota</taxon>
        <taxon>Pezizomycotina</taxon>
        <taxon>Sordariomycetes</taxon>
        <taxon>Hypocreomycetidae</taxon>
        <taxon>Hypocreales</taxon>
        <taxon>Nectriaceae</taxon>
        <taxon>Fusarium</taxon>
    </lineage>
</organism>
<keyword evidence="5" id="KW-1185">Reference proteome</keyword>
<evidence type="ECO:0000256" key="2">
    <source>
        <dbReference type="PROSITE-ProRule" id="PRU00023"/>
    </source>
</evidence>
<reference evidence="5" key="1">
    <citation type="submission" date="2014-10" db="EMBL/GenBank/DDBJ databases">
        <authorList>
            <person name="King R."/>
        </authorList>
    </citation>
    <scope>NUCLEOTIDE SEQUENCE [LARGE SCALE GENOMIC DNA]</scope>
    <source>
        <strain evidence="5">A3/5</strain>
    </source>
</reference>
<dbReference type="GO" id="GO:0009116">
    <property type="term" value="P:nucleoside metabolic process"/>
    <property type="evidence" value="ECO:0007669"/>
    <property type="project" value="InterPro"/>
</dbReference>
<dbReference type="RefSeq" id="XP_025583819.1">
    <property type="nucleotide sequence ID" value="XM_025732855.1"/>
</dbReference>
<dbReference type="InterPro" id="IPR002110">
    <property type="entry name" value="Ankyrin_rpt"/>
</dbReference>
<evidence type="ECO:0000256" key="1">
    <source>
        <dbReference type="ARBA" id="ARBA00022737"/>
    </source>
</evidence>
<dbReference type="PANTHER" id="PTHR46082">
    <property type="entry name" value="ATP/GTP-BINDING PROTEIN-RELATED"/>
    <property type="match status" value="1"/>
</dbReference>
<dbReference type="SMART" id="SM00248">
    <property type="entry name" value="ANK"/>
    <property type="match status" value="9"/>
</dbReference>
<dbReference type="Gene3D" id="3.40.50.300">
    <property type="entry name" value="P-loop containing nucleotide triphosphate hydrolases"/>
    <property type="match status" value="1"/>
</dbReference>
<dbReference type="InterPro" id="IPR036770">
    <property type="entry name" value="Ankyrin_rpt-contain_sf"/>
</dbReference>
<dbReference type="InterPro" id="IPR056884">
    <property type="entry name" value="NPHP3-like_N"/>
</dbReference>
<dbReference type="PANTHER" id="PTHR46082:SF11">
    <property type="entry name" value="AAA+ ATPASE DOMAIN-CONTAINING PROTEIN-RELATED"/>
    <property type="match status" value="1"/>
</dbReference>
<feature type="repeat" description="ANK" evidence="2">
    <location>
        <begin position="956"/>
        <end position="989"/>
    </location>
</feature>
<dbReference type="STRING" id="56646.A0A2L2SUZ9"/>
<dbReference type="GeneID" id="37256174"/>
<dbReference type="GO" id="GO:0003824">
    <property type="term" value="F:catalytic activity"/>
    <property type="evidence" value="ECO:0007669"/>
    <property type="project" value="InterPro"/>
</dbReference>
<dbReference type="Gene3D" id="3.40.50.1580">
    <property type="entry name" value="Nucleoside phosphorylase domain"/>
    <property type="match status" value="1"/>
</dbReference>
<dbReference type="PROSITE" id="PS50088">
    <property type="entry name" value="ANK_REPEAT"/>
    <property type="match status" value="5"/>
</dbReference>
<feature type="domain" description="Nephrocystin 3-like N-terminal" evidence="3">
    <location>
        <begin position="371"/>
        <end position="527"/>
    </location>
</feature>
<dbReference type="SUPFAM" id="SSF52540">
    <property type="entry name" value="P-loop containing nucleoside triphosphate hydrolases"/>
    <property type="match status" value="1"/>
</dbReference>
<keyword evidence="2" id="KW-0040">ANK repeat</keyword>
<feature type="repeat" description="ANK" evidence="2">
    <location>
        <begin position="892"/>
        <end position="921"/>
    </location>
</feature>
<dbReference type="PROSITE" id="PS50297">
    <property type="entry name" value="ANK_REP_REGION"/>
    <property type="match status" value="3"/>
</dbReference>
<evidence type="ECO:0000259" key="3">
    <source>
        <dbReference type="Pfam" id="PF24883"/>
    </source>
</evidence>